<name>A0A813DD72_POLGL</name>
<dbReference type="AlphaFoldDB" id="A0A813DD72"/>
<feature type="compositionally biased region" description="Low complexity" evidence="1">
    <location>
        <begin position="53"/>
        <end position="91"/>
    </location>
</feature>
<feature type="compositionally biased region" description="Basic and acidic residues" evidence="1">
    <location>
        <begin position="93"/>
        <end position="104"/>
    </location>
</feature>
<keyword evidence="4" id="KW-1185">Reference proteome</keyword>
<gene>
    <name evidence="3" type="ORF">PGLA1383_LOCUS18917</name>
    <name evidence="2" type="ORF">PGLA1383_LOCUS5370</name>
</gene>
<dbReference type="EMBL" id="CAJNNV010002107">
    <property type="protein sequence ID" value="CAE8586509.1"/>
    <property type="molecule type" value="Genomic_DNA"/>
</dbReference>
<protein>
    <submittedName>
        <fullName evidence="2">Uncharacterized protein</fullName>
    </submittedName>
</protein>
<comment type="caution">
    <text evidence="2">The sequence shown here is derived from an EMBL/GenBank/DDBJ whole genome shotgun (WGS) entry which is preliminary data.</text>
</comment>
<evidence type="ECO:0000313" key="3">
    <source>
        <dbReference type="EMBL" id="CAE8600602.1"/>
    </source>
</evidence>
<dbReference type="Proteomes" id="UP000654075">
    <property type="component" value="Unassembled WGS sequence"/>
</dbReference>
<evidence type="ECO:0000256" key="1">
    <source>
        <dbReference type="SAM" id="MobiDB-lite"/>
    </source>
</evidence>
<feature type="region of interest" description="Disordered" evidence="1">
    <location>
        <begin position="1"/>
        <end position="119"/>
    </location>
</feature>
<feature type="compositionally biased region" description="Polar residues" evidence="1">
    <location>
        <begin position="110"/>
        <end position="119"/>
    </location>
</feature>
<reference evidence="2" key="1">
    <citation type="submission" date="2021-02" db="EMBL/GenBank/DDBJ databases">
        <authorList>
            <person name="Dougan E. K."/>
            <person name="Rhodes N."/>
            <person name="Thang M."/>
            <person name="Chan C."/>
        </authorList>
    </citation>
    <scope>NUCLEOTIDE SEQUENCE</scope>
</reference>
<evidence type="ECO:0000313" key="2">
    <source>
        <dbReference type="EMBL" id="CAE8586509.1"/>
    </source>
</evidence>
<sequence length="119" mass="13587">MLTSTRGSRQCTLSKENRHTAMCERLGPMHVTKNQTSHRSKVKNGKLFDPMITPQQQQQQQEQDNHSSSNNNHKRTTTTTTPTDAKNNADNSTDNKHNNQKKESVEDDNSTLQWPDSDH</sequence>
<accession>A0A813DD72</accession>
<proteinExistence type="predicted"/>
<organism evidence="2 4">
    <name type="scientific">Polarella glacialis</name>
    <name type="common">Dinoflagellate</name>
    <dbReference type="NCBI Taxonomy" id="89957"/>
    <lineage>
        <taxon>Eukaryota</taxon>
        <taxon>Sar</taxon>
        <taxon>Alveolata</taxon>
        <taxon>Dinophyceae</taxon>
        <taxon>Suessiales</taxon>
        <taxon>Suessiaceae</taxon>
        <taxon>Polarella</taxon>
    </lineage>
</organism>
<dbReference type="EMBL" id="CAJNNV010012283">
    <property type="protein sequence ID" value="CAE8600602.1"/>
    <property type="molecule type" value="Genomic_DNA"/>
</dbReference>
<feature type="compositionally biased region" description="Polar residues" evidence="1">
    <location>
        <begin position="1"/>
        <end position="14"/>
    </location>
</feature>
<evidence type="ECO:0000313" key="4">
    <source>
        <dbReference type="Proteomes" id="UP000654075"/>
    </source>
</evidence>